<dbReference type="EMBL" id="FOOT01000016">
    <property type="protein sequence ID" value="SFH38855.1"/>
    <property type="molecule type" value="Genomic_DNA"/>
</dbReference>
<evidence type="ECO:0000313" key="1">
    <source>
        <dbReference type="EMBL" id="SFH38855.1"/>
    </source>
</evidence>
<dbReference type="STRING" id="1436961.SAMN05421739_1162"/>
<dbReference type="OrthoDB" id="677137at2"/>
<sequence length="195" mass="23542">METISAYQFFQAWLDTVQNRKCDLLKLWRQPKDYTYYIKGSDNSVMEEVAQRLNLQCYPLDYYSIDTILYKPEDKTPGIKHNTNWFRDIRVAFEHENYFHSGLYQEVSHLLITHCDLKVLVSYPDDEQDAIAQLQYLHHIISGTRQSKVISDNESFLIIWGYESDFEWEGYIYHQDDWKRIVCVQHKEDKKYINY</sequence>
<evidence type="ECO:0000313" key="2">
    <source>
        <dbReference type="Proteomes" id="UP000198724"/>
    </source>
</evidence>
<gene>
    <name evidence="1" type="ORF">SAMN05421739_1162</name>
</gene>
<dbReference type="Proteomes" id="UP000198724">
    <property type="component" value="Unassembled WGS sequence"/>
</dbReference>
<dbReference type="AlphaFoldDB" id="A0A1I2ZMH0"/>
<reference evidence="2" key="1">
    <citation type="submission" date="2016-10" db="EMBL/GenBank/DDBJ databases">
        <authorList>
            <person name="Varghese N."/>
            <person name="Submissions S."/>
        </authorList>
    </citation>
    <scope>NUCLEOTIDE SEQUENCE [LARGE SCALE GENOMIC DNA]</scope>
    <source>
        <strain evidence="2">LP51</strain>
    </source>
</reference>
<accession>A0A1I2ZMH0</accession>
<name>A0A1I2ZMH0_9BACT</name>
<keyword evidence="2" id="KW-1185">Reference proteome</keyword>
<proteinExistence type="predicted"/>
<protein>
    <submittedName>
        <fullName evidence="1">Uncharacterized protein</fullName>
    </submittedName>
</protein>
<organism evidence="1 2">
    <name type="scientific">Pontibacter chinhatensis</name>
    <dbReference type="NCBI Taxonomy" id="1436961"/>
    <lineage>
        <taxon>Bacteria</taxon>
        <taxon>Pseudomonadati</taxon>
        <taxon>Bacteroidota</taxon>
        <taxon>Cytophagia</taxon>
        <taxon>Cytophagales</taxon>
        <taxon>Hymenobacteraceae</taxon>
        <taxon>Pontibacter</taxon>
    </lineage>
</organism>
<dbReference type="RefSeq" id="WP_092105663.1">
    <property type="nucleotide sequence ID" value="NZ_FOOT01000016.1"/>
</dbReference>